<dbReference type="Proteomes" id="UP000826656">
    <property type="component" value="Unassembled WGS sequence"/>
</dbReference>
<sequence length="243" mass="28064">MKKNVQEFTLHVNFENKYHLPHHLFTFQQLQYLELQHCLFHPPQGFKGFEKLINLHLKHITFVPSIFTNLISKSPLLERLRLCWCTKFDTLEIDAANLKFFEFQGKSKSISFKNAPMLEKVTVCFTGFLTDTSPFCSNLTKFFHYMPSLLELHLCDSTLEYLIMGGVPESPPTALNNIKSLKFLSMSLRNVKEVSGVVYLITSCPKLQHLTIEFHSRGINVEGVVEFLRAQSFLYGAVKLQRV</sequence>
<evidence type="ECO:0000313" key="2">
    <source>
        <dbReference type="EMBL" id="KAH0742186.1"/>
    </source>
</evidence>
<feature type="domain" description="F-box/LRR-repeat protein 15/At3g58940/PEG3-like LRR" evidence="1">
    <location>
        <begin position="2"/>
        <end position="212"/>
    </location>
</feature>
<dbReference type="PANTHER" id="PTHR31900">
    <property type="entry name" value="F-BOX/RNI SUPERFAMILY PROTEIN-RELATED"/>
    <property type="match status" value="1"/>
</dbReference>
<dbReference type="SUPFAM" id="SSF52047">
    <property type="entry name" value="RNI-like"/>
    <property type="match status" value="1"/>
</dbReference>
<evidence type="ECO:0000259" key="1">
    <source>
        <dbReference type="Pfam" id="PF24758"/>
    </source>
</evidence>
<dbReference type="InterPro" id="IPR032675">
    <property type="entry name" value="LRR_dom_sf"/>
</dbReference>
<dbReference type="Pfam" id="PF24758">
    <property type="entry name" value="LRR_At5g56370"/>
    <property type="match status" value="1"/>
</dbReference>
<dbReference type="EMBL" id="JAIVGD010000026">
    <property type="protein sequence ID" value="KAH0742186.1"/>
    <property type="molecule type" value="Genomic_DNA"/>
</dbReference>
<name>A0ABQ7U757_SOLTU</name>
<dbReference type="PANTHER" id="PTHR31900:SF27">
    <property type="entry name" value="FBD DOMAIN-CONTAINING PROTEIN"/>
    <property type="match status" value="1"/>
</dbReference>
<comment type="caution">
    <text evidence="2">The sequence shown here is derived from an EMBL/GenBank/DDBJ whole genome shotgun (WGS) entry which is preliminary data.</text>
</comment>
<gene>
    <name evidence="2" type="ORF">KY290_035229</name>
</gene>
<dbReference type="InterPro" id="IPR055411">
    <property type="entry name" value="LRR_FXL15/At3g58940/PEG3-like"/>
</dbReference>
<evidence type="ECO:0000313" key="3">
    <source>
        <dbReference type="Proteomes" id="UP000826656"/>
    </source>
</evidence>
<keyword evidence="3" id="KW-1185">Reference proteome</keyword>
<dbReference type="InterPro" id="IPR050232">
    <property type="entry name" value="FBL13/AtMIF1-like"/>
</dbReference>
<organism evidence="2 3">
    <name type="scientific">Solanum tuberosum</name>
    <name type="common">Potato</name>
    <dbReference type="NCBI Taxonomy" id="4113"/>
    <lineage>
        <taxon>Eukaryota</taxon>
        <taxon>Viridiplantae</taxon>
        <taxon>Streptophyta</taxon>
        <taxon>Embryophyta</taxon>
        <taxon>Tracheophyta</taxon>
        <taxon>Spermatophyta</taxon>
        <taxon>Magnoliopsida</taxon>
        <taxon>eudicotyledons</taxon>
        <taxon>Gunneridae</taxon>
        <taxon>Pentapetalae</taxon>
        <taxon>asterids</taxon>
        <taxon>lamiids</taxon>
        <taxon>Solanales</taxon>
        <taxon>Solanaceae</taxon>
        <taxon>Solanoideae</taxon>
        <taxon>Solaneae</taxon>
        <taxon>Solanum</taxon>
    </lineage>
</organism>
<proteinExistence type="predicted"/>
<protein>
    <recommendedName>
        <fullName evidence="1">F-box/LRR-repeat protein 15/At3g58940/PEG3-like LRR domain-containing protein</fullName>
    </recommendedName>
</protein>
<accession>A0ABQ7U757</accession>
<dbReference type="Gene3D" id="3.80.10.10">
    <property type="entry name" value="Ribonuclease Inhibitor"/>
    <property type="match status" value="1"/>
</dbReference>
<reference evidence="2 3" key="1">
    <citation type="journal article" date="2021" name="bioRxiv">
        <title>Chromosome-scale and haplotype-resolved genome assembly of a tetraploid potato cultivar.</title>
        <authorList>
            <person name="Sun H."/>
            <person name="Jiao W.-B."/>
            <person name="Krause K."/>
            <person name="Campoy J.A."/>
            <person name="Goel M."/>
            <person name="Folz-Donahue K."/>
            <person name="Kukat C."/>
            <person name="Huettel B."/>
            <person name="Schneeberger K."/>
        </authorList>
    </citation>
    <scope>NUCLEOTIDE SEQUENCE [LARGE SCALE GENOMIC DNA]</scope>
    <source>
        <strain evidence="2">SolTubOtavaFocal</strain>
        <tissue evidence="2">Leaves</tissue>
    </source>
</reference>